<evidence type="ECO:0000313" key="8">
    <source>
        <dbReference type="Proteomes" id="UP000295500"/>
    </source>
</evidence>
<dbReference type="AlphaFoldDB" id="A0A4R6PZ83"/>
<comment type="caution">
    <text evidence="7">The sequence shown here is derived from an EMBL/GenBank/DDBJ whole genome shotgun (WGS) entry which is preliminary data.</text>
</comment>
<feature type="region of interest" description="Disordered" evidence="5">
    <location>
        <begin position="139"/>
        <end position="162"/>
    </location>
</feature>
<feature type="compositionally biased region" description="Polar residues" evidence="5">
    <location>
        <begin position="151"/>
        <end position="162"/>
    </location>
</feature>
<dbReference type="InterPro" id="IPR011006">
    <property type="entry name" value="CheY-like_superfamily"/>
</dbReference>
<dbReference type="RefSeq" id="WP_133528753.1">
    <property type="nucleotide sequence ID" value="NZ_SNXO01000024.1"/>
</dbReference>
<evidence type="ECO:0000256" key="2">
    <source>
        <dbReference type="ARBA" id="ARBA00022553"/>
    </source>
</evidence>
<dbReference type="OrthoDB" id="9779069at2"/>
<protein>
    <recommendedName>
        <fullName evidence="1">Stage 0 sporulation protein A homolog</fullName>
    </recommendedName>
</protein>
<evidence type="ECO:0000256" key="3">
    <source>
        <dbReference type="ARBA" id="ARBA00024867"/>
    </source>
</evidence>
<proteinExistence type="predicted"/>
<evidence type="ECO:0000259" key="6">
    <source>
        <dbReference type="PROSITE" id="PS50110"/>
    </source>
</evidence>
<evidence type="ECO:0000256" key="4">
    <source>
        <dbReference type="PROSITE-ProRule" id="PRU00169"/>
    </source>
</evidence>
<dbReference type="GO" id="GO:0000160">
    <property type="term" value="P:phosphorelay signal transduction system"/>
    <property type="evidence" value="ECO:0007669"/>
    <property type="project" value="InterPro"/>
</dbReference>
<dbReference type="Gene3D" id="3.40.50.2300">
    <property type="match status" value="1"/>
</dbReference>
<dbReference type="Proteomes" id="UP000295500">
    <property type="component" value="Unassembled WGS sequence"/>
</dbReference>
<reference evidence="7 8" key="1">
    <citation type="submission" date="2019-03" db="EMBL/GenBank/DDBJ databases">
        <title>Genomic Encyclopedia of Type Strains, Phase IV (KMG-IV): sequencing the most valuable type-strain genomes for metagenomic binning, comparative biology and taxonomic classification.</title>
        <authorList>
            <person name="Goeker M."/>
        </authorList>
    </citation>
    <scope>NUCLEOTIDE SEQUENCE [LARGE SCALE GENOMIC DNA]</scope>
    <source>
        <strain evidence="7 8">DSM 28287</strain>
    </source>
</reference>
<dbReference type="InterPro" id="IPR001789">
    <property type="entry name" value="Sig_transdc_resp-reg_receiver"/>
</dbReference>
<dbReference type="Pfam" id="PF00072">
    <property type="entry name" value="Response_reg"/>
    <property type="match status" value="1"/>
</dbReference>
<comment type="function">
    <text evidence="3">May play the central regulatory role in sporulation. It may be an element of the effector pathway responsible for the activation of sporulation genes in response to nutritional stress. Spo0A may act in concert with spo0H (a sigma factor) to control the expression of some genes that are critical to the sporulation process.</text>
</comment>
<gene>
    <name evidence="7" type="ORF">EV211_12429</name>
</gene>
<dbReference type="PANTHER" id="PTHR44591">
    <property type="entry name" value="STRESS RESPONSE REGULATOR PROTEIN 1"/>
    <property type="match status" value="1"/>
</dbReference>
<evidence type="ECO:0000256" key="1">
    <source>
        <dbReference type="ARBA" id="ARBA00018672"/>
    </source>
</evidence>
<sequence length="298" mass="32596">MTKFFLIDDDDAVIQILKIIIRDKNLGVVCGSSESAAAALELLPGAGPDIVIVDLLMPDMDGITFVGRAKPLMTDTLFVMLSQVSSKDMISKAYDAGIEFFIQKPINGVEVNNVLERVIRVQKLERTMSSVQSLFSEGGGDGGAAVGTPVRDSTASELDTQTAPAATSEYRARLCRVFQSLGISGERGSDELTEVVCYFCQHRDELSDAKLSDICSKFSDSPKSMEQRLRRTAASGLSNVASIGLDDYGNETFERYAASLFKFEQVRREMDYLKGNSAQHGNVQIKKFIIALVNECMD</sequence>
<keyword evidence="8" id="KW-1185">Reference proteome</keyword>
<feature type="modified residue" description="4-aspartylphosphate" evidence="4">
    <location>
        <position position="54"/>
    </location>
</feature>
<dbReference type="SUPFAM" id="SSF52172">
    <property type="entry name" value="CheY-like"/>
    <property type="match status" value="1"/>
</dbReference>
<dbReference type="InterPro" id="IPR013972">
    <property type="entry name" value="YcbB"/>
</dbReference>
<name>A0A4R6PZ83_9FIRM</name>
<feature type="domain" description="Response regulatory" evidence="6">
    <location>
        <begin position="3"/>
        <end position="119"/>
    </location>
</feature>
<accession>A0A4R6PZ83</accession>
<evidence type="ECO:0000313" key="7">
    <source>
        <dbReference type="EMBL" id="TDP53011.1"/>
    </source>
</evidence>
<keyword evidence="2 4" id="KW-0597">Phosphoprotein</keyword>
<dbReference type="PANTHER" id="PTHR44591:SF3">
    <property type="entry name" value="RESPONSE REGULATORY DOMAIN-CONTAINING PROTEIN"/>
    <property type="match status" value="1"/>
</dbReference>
<dbReference type="EMBL" id="SNXO01000024">
    <property type="protein sequence ID" value="TDP53011.1"/>
    <property type="molecule type" value="Genomic_DNA"/>
</dbReference>
<organism evidence="7 8">
    <name type="scientific">Aminicella lysinilytica</name>
    <dbReference type="NCBI Taxonomy" id="433323"/>
    <lineage>
        <taxon>Bacteria</taxon>
        <taxon>Bacillati</taxon>
        <taxon>Bacillota</taxon>
        <taxon>Clostridia</taxon>
        <taxon>Peptostreptococcales</taxon>
        <taxon>Anaerovoracaceae</taxon>
        <taxon>Aminicella</taxon>
    </lineage>
</organism>
<dbReference type="PROSITE" id="PS50110">
    <property type="entry name" value="RESPONSE_REGULATORY"/>
    <property type="match status" value="1"/>
</dbReference>
<evidence type="ECO:0000256" key="5">
    <source>
        <dbReference type="SAM" id="MobiDB-lite"/>
    </source>
</evidence>
<dbReference type="SMART" id="SM00448">
    <property type="entry name" value="REC"/>
    <property type="match status" value="1"/>
</dbReference>
<dbReference type="Pfam" id="PF08664">
    <property type="entry name" value="YcbB"/>
    <property type="match status" value="1"/>
</dbReference>
<dbReference type="InterPro" id="IPR050595">
    <property type="entry name" value="Bact_response_regulator"/>
</dbReference>